<accession>C3PN77</accession>
<protein>
    <submittedName>
        <fullName evidence="2">Uncharacterized protein</fullName>
    </submittedName>
</protein>
<dbReference type="InterPro" id="IPR020168">
    <property type="entry name" value="Uncharacterised_RP363/RP364"/>
</dbReference>
<name>C3PN77_RICAE</name>
<dbReference type="HOGENOM" id="CLU_060312_0_0_5"/>
<dbReference type="Proteomes" id="UP000002305">
    <property type="component" value="Chromosome"/>
</dbReference>
<organism evidence="2 3">
    <name type="scientific">Rickettsia africae (strain ESF-5)</name>
    <dbReference type="NCBI Taxonomy" id="347255"/>
    <lineage>
        <taxon>Bacteria</taxon>
        <taxon>Pseudomonadati</taxon>
        <taxon>Pseudomonadota</taxon>
        <taxon>Alphaproteobacteria</taxon>
        <taxon>Rickettsiales</taxon>
        <taxon>Rickettsiaceae</taxon>
        <taxon>Rickettsieae</taxon>
        <taxon>Rickettsia</taxon>
        <taxon>spotted fever group</taxon>
    </lineage>
</organism>
<evidence type="ECO:0000256" key="1">
    <source>
        <dbReference type="SAM" id="MobiDB-lite"/>
    </source>
</evidence>
<sequence length="393" mass="45403">MRLILNMATKNKKETVNTETKNLANLVIQEIGNKNFDFVVLQKMQQAFSTASKQKQREAFISLLDKKLNKEQLHKLNQAIMENANELMPDNDPNFVCRTPNNKVFQEILLLEAKRSGMKAKFNDKGELQSLDVKDITQEILDHYRILQEKFYSKRDSKDLIDSRIAQSINFLLYAPLFRESDIYTKLGLKSAEIEREIQDPNGKYAKQLVDAKIGTNINFNTKENLENKAHAGKETKISSIIEKAITKLKKDKKVNIEDKRQGEIKRHLSKSLEGVSDYILTFKKNDLVDVIYQGLDKGQTWWSKIVNYIGIKSYFISKENLEKIGTIINREMKNSHTPLKIEVQEQLKQISKELNRFNNLALPLEAKKVQAKSKKPPVPPKPEHLKKRNHGL</sequence>
<dbReference type="KEGG" id="raf:RAF_ORF0461"/>
<gene>
    <name evidence="2" type="ordered locus">RAF_ORF0461</name>
</gene>
<dbReference type="Pfam" id="PF17422">
    <property type="entry name" value="DUF5410"/>
    <property type="match status" value="1"/>
</dbReference>
<dbReference type="AlphaFoldDB" id="C3PN77"/>
<evidence type="ECO:0000313" key="2">
    <source>
        <dbReference type="EMBL" id="ACP53387.1"/>
    </source>
</evidence>
<reference evidence="2 3" key="1">
    <citation type="journal article" date="2009" name="BMC Genomics">
        <title>Analysis of the Rickettsia africae genome reveals that virulence acquisition in Rickettsia species may be explained by genome reduction.</title>
        <authorList>
            <person name="Fournier P.-E."/>
            <person name="El Karkouri K."/>
            <person name="Leroy Q."/>
            <person name="Robert C."/>
            <person name="Giumelli B."/>
            <person name="Renesto P."/>
            <person name="Socolovschi C."/>
            <person name="Parola P."/>
            <person name="Audic S."/>
            <person name="Raoult D."/>
        </authorList>
    </citation>
    <scope>NUCLEOTIDE SEQUENCE [LARGE SCALE GENOMIC DNA]</scope>
    <source>
        <strain evidence="2 3">ESF-5</strain>
    </source>
</reference>
<proteinExistence type="predicted"/>
<dbReference type="EMBL" id="CP001612">
    <property type="protein sequence ID" value="ACP53387.1"/>
    <property type="molecule type" value="Genomic_DNA"/>
</dbReference>
<evidence type="ECO:0000313" key="3">
    <source>
        <dbReference type="Proteomes" id="UP000002305"/>
    </source>
</evidence>
<feature type="region of interest" description="Disordered" evidence="1">
    <location>
        <begin position="368"/>
        <end position="393"/>
    </location>
</feature>
<keyword evidence="3" id="KW-1185">Reference proteome</keyword>